<proteinExistence type="predicted"/>
<keyword evidence="1" id="KW-0812">Transmembrane</keyword>
<feature type="transmembrane region" description="Helical" evidence="1">
    <location>
        <begin position="129"/>
        <end position="150"/>
    </location>
</feature>
<dbReference type="RefSeq" id="WP_051803834.1">
    <property type="nucleotide sequence ID" value="NZ_FOIX01000003.1"/>
</dbReference>
<feature type="transmembrane region" description="Helical" evidence="1">
    <location>
        <begin position="97"/>
        <end position="117"/>
    </location>
</feature>
<dbReference type="OrthoDB" id="1453218at2"/>
<sequence>MKVIKTFKFAANLEYVHSVLEEQKIAHLIDLENLSISSNEFQEPKIIKIIENLKLDENEVEIDENFQNDYDDWHKNSLNPGHFMGGRIPFFYWNKKNYPFLLFTIFFVPIVAIILLIFSEGKWGFKFDFVGICTFLFFVFVAVSMIAQWIKYRKNLK</sequence>
<dbReference type="KEGG" id="cant:NCTC13489_00817"/>
<name>A0A448NPD5_9FLAO</name>
<protein>
    <submittedName>
        <fullName evidence="2">Uncharacterized protein</fullName>
    </submittedName>
</protein>
<dbReference type="AlphaFoldDB" id="A0A448NPD5"/>
<evidence type="ECO:0000256" key="1">
    <source>
        <dbReference type="SAM" id="Phobius"/>
    </source>
</evidence>
<evidence type="ECO:0000313" key="3">
    <source>
        <dbReference type="Proteomes" id="UP000270036"/>
    </source>
</evidence>
<reference evidence="2 3" key="1">
    <citation type="submission" date="2018-12" db="EMBL/GenBank/DDBJ databases">
        <authorList>
            <consortium name="Pathogen Informatics"/>
        </authorList>
    </citation>
    <scope>NUCLEOTIDE SEQUENCE [LARGE SCALE GENOMIC DNA]</scope>
    <source>
        <strain evidence="2 3">NCTC13489</strain>
    </source>
</reference>
<keyword evidence="1" id="KW-1133">Transmembrane helix</keyword>
<dbReference type="EMBL" id="LR134441">
    <property type="protein sequence ID" value="VEH97416.1"/>
    <property type="molecule type" value="Genomic_DNA"/>
</dbReference>
<evidence type="ECO:0000313" key="2">
    <source>
        <dbReference type="EMBL" id="VEH97416.1"/>
    </source>
</evidence>
<dbReference type="Proteomes" id="UP000270036">
    <property type="component" value="Chromosome"/>
</dbReference>
<accession>A0A448NPD5</accession>
<organism evidence="2 3">
    <name type="scientific">Kaistella antarctica</name>
    <dbReference type="NCBI Taxonomy" id="266748"/>
    <lineage>
        <taxon>Bacteria</taxon>
        <taxon>Pseudomonadati</taxon>
        <taxon>Bacteroidota</taxon>
        <taxon>Flavobacteriia</taxon>
        <taxon>Flavobacteriales</taxon>
        <taxon>Weeksellaceae</taxon>
        <taxon>Chryseobacterium group</taxon>
        <taxon>Kaistella</taxon>
    </lineage>
</organism>
<keyword evidence="1" id="KW-0472">Membrane</keyword>
<gene>
    <name evidence="2" type="ORF">NCTC13489_00817</name>
</gene>